<name>A0A0A9F0C5_ARUDO</name>
<protein>
    <submittedName>
        <fullName evidence="1">Uncharacterized protein</fullName>
    </submittedName>
</protein>
<dbReference type="EMBL" id="GBRH01192104">
    <property type="protein sequence ID" value="JAE05792.1"/>
    <property type="molecule type" value="Transcribed_RNA"/>
</dbReference>
<proteinExistence type="predicted"/>
<sequence>MRALEQQIMASGEASVANAFIVDMQQVICPIHGCAS</sequence>
<accession>A0A0A9F0C5</accession>
<dbReference type="AlphaFoldDB" id="A0A0A9F0C5"/>
<evidence type="ECO:0000313" key="1">
    <source>
        <dbReference type="EMBL" id="JAE05792.1"/>
    </source>
</evidence>
<organism evidence="1">
    <name type="scientific">Arundo donax</name>
    <name type="common">Giant reed</name>
    <name type="synonym">Donax arundinaceus</name>
    <dbReference type="NCBI Taxonomy" id="35708"/>
    <lineage>
        <taxon>Eukaryota</taxon>
        <taxon>Viridiplantae</taxon>
        <taxon>Streptophyta</taxon>
        <taxon>Embryophyta</taxon>
        <taxon>Tracheophyta</taxon>
        <taxon>Spermatophyta</taxon>
        <taxon>Magnoliopsida</taxon>
        <taxon>Liliopsida</taxon>
        <taxon>Poales</taxon>
        <taxon>Poaceae</taxon>
        <taxon>PACMAD clade</taxon>
        <taxon>Arundinoideae</taxon>
        <taxon>Arundineae</taxon>
        <taxon>Arundo</taxon>
    </lineage>
</organism>
<reference evidence="1" key="2">
    <citation type="journal article" date="2015" name="Data Brief">
        <title>Shoot transcriptome of the giant reed, Arundo donax.</title>
        <authorList>
            <person name="Barrero R.A."/>
            <person name="Guerrero F.D."/>
            <person name="Moolhuijzen P."/>
            <person name="Goolsby J.A."/>
            <person name="Tidwell J."/>
            <person name="Bellgard S.E."/>
            <person name="Bellgard M.I."/>
        </authorList>
    </citation>
    <scope>NUCLEOTIDE SEQUENCE</scope>
    <source>
        <tissue evidence="1">Shoot tissue taken approximately 20 cm above the soil surface</tissue>
    </source>
</reference>
<reference evidence="1" key="1">
    <citation type="submission" date="2014-09" db="EMBL/GenBank/DDBJ databases">
        <authorList>
            <person name="Magalhaes I.L.F."/>
            <person name="Oliveira U."/>
            <person name="Santos F.R."/>
            <person name="Vidigal T.H.D.A."/>
            <person name="Brescovit A.D."/>
            <person name="Santos A.J."/>
        </authorList>
    </citation>
    <scope>NUCLEOTIDE SEQUENCE</scope>
    <source>
        <tissue evidence="1">Shoot tissue taken approximately 20 cm above the soil surface</tissue>
    </source>
</reference>